<organism evidence="2 3">
    <name type="scientific">Microthlaspi erraticum</name>
    <dbReference type="NCBI Taxonomy" id="1685480"/>
    <lineage>
        <taxon>Eukaryota</taxon>
        <taxon>Viridiplantae</taxon>
        <taxon>Streptophyta</taxon>
        <taxon>Embryophyta</taxon>
        <taxon>Tracheophyta</taxon>
        <taxon>Spermatophyta</taxon>
        <taxon>Magnoliopsida</taxon>
        <taxon>eudicotyledons</taxon>
        <taxon>Gunneridae</taxon>
        <taxon>Pentapetalae</taxon>
        <taxon>rosids</taxon>
        <taxon>malvids</taxon>
        <taxon>Brassicales</taxon>
        <taxon>Brassicaceae</taxon>
        <taxon>Coluteocarpeae</taxon>
        <taxon>Microthlaspi</taxon>
    </lineage>
</organism>
<feature type="compositionally biased region" description="Basic and acidic residues" evidence="1">
    <location>
        <begin position="80"/>
        <end position="89"/>
    </location>
</feature>
<name>A0A6D2JNZ6_9BRAS</name>
<evidence type="ECO:0000313" key="2">
    <source>
        <dbReference type="EMBL" id="CAA7038341.1"/>
    </source>
</evidence>
<accession>A0A6D2JNZ6</accession>
<reference evidence="2" key="1">
    <citation type="submission" date="2020-01" db="EMBL/GenBank/DDBJ databases">
        <authorList>
            <person name="Mishra B."/>
        </authorList>
    </citation>
    <scope>NUCLEOTIDE SEQUENCE [LARGE SCALE GENOMIC DNA]</scope>
</reference>
<proteinExistence type="predicted"/>
<comment type="caution">
    <text evidence="2">The sequence shown here is derived from an EMBL/GenBank/DDBJ whole genome shotgun (WGS) entry which is preliminary data.</text>
</comment>
<evidence type="ECO:0000256" key="1">
    <source>
        <dbReference type="SAM" id="MobiDB-lite"/>
    </source>
</evidence>
<sequence length="89" mass="10632">MVLIESKLRKLNSIELRVELTWRSPCLRTGFEYDPTPYQETSPRPLDPYNRSSKPAPPRPRKPHHLKMKKKKRSHKLDRVRRPSRVECS</sequence>
<feature type="region of interest" description="Disordered" evidence="1">
    <location>
        <begin position="28"/>
        <end position="89"/>
    </location>
</feature>
<gene>
    <name evidence="2" type="ORF">MERR_LOCUS25576</name>
</gene>
<keyword evidence="3" id="KW-1185">Reference proteome</keyword>
<dbReference type="EMBL" id="CACVBM020001191">
    <property type="protein sequence ID" value="CAA7038341.1"/>
    <property type="molecule type" value="Genomic_DNA"/>
</dbReference>
<feature type="compositionally biased region" description="Basic residues" evidence="1">
    <location>
        <begin position="59"/>
        <end position="79"/>
    </location>
</feature>
<dbReference type="AlphaFoldDB" id="A0A6D2JNZ6"/>
<protein>
    <submittedName>
        <fullName evidence="2">Uncharacterized protein</fullName>
    </submittedName>
</protein>
<evidence type="ECO:0000313" key="3">
    <source>
        <dbReference type="Proteomes" id="UP000467841"/>
    </source>
</evidence>
<dbReference type="Proteomes" id="UP000467841">
    <property type="component" value="Unassembled WGS sequence"/>
</dbReference>